<dbReference type="PANTHER" id="PTHR43774">
    <property type="entry name" value="PEPTIDE METHIONINE SULFOXIDE REDUCTASE"/>
    <property type="match status" value="1"/>
</dbReference>
<dbReference type="InterPro" id="IPR002569">
    <property type="entry name" value="Met_Sox_Rdtase_MsrA_dom"/>
</dbReference>
<dbReference type="HAMAP" id="MF_01401">
    <property type="entry name" value="MsrA"/>
    <property type="match status" value="1"/>
</dbReference>
<evidence type="ECO:0000256" key="1">
    <source>
        <dbReference type="ARBA" id="ARBA00023002"/>
    </source>
</evidence>
<gene>
    <name evidence="4 6" type="primary">msrA</name>
    <name evidence="6" type="ORF">GB996_01870</name>
</gene>
<dbReference type="Pfam" id="PF01625">
    <property type="entry name" value="PMSR"/>
    <property type="match status" value="1"/>
</dbReference>
<dbReference type="SMR" id="A0A844LXT7"/>
<dbReference type="GO" id="GO:0008113">
    <property type="term" value="F:peptide-methionine (S)-S-oxide reductase activity"/>
    <property type="evidence" value="ECO:0007669"/>
    <property type="project" value="UniProtKB-UniRule"/>
</dbReference>
<comment type="caution">
    <text evidence="6">The sequence shown here is derived from an EMBL/GenBank/DDBJ whole genome shotgun (WGS) entry which is preliminary data.</text>
</comment>
<dbReference type="EMBL" id="WFKQ01000001">
    <property type="protein sequence ID" value="MUG31539.1"/>
    <property type="molecule type" value="Genomic_DNA"/>
</dbReference>
<comment type="catalytic activity">
    <reaction evidence="3 4">
        <text>[thioredoxin]-disulfide + L-methionine + H2O = L-methionine (S)-S-oxide + [thioredoxin]-dithiol</text>
        <dbReference type="Rhea" id="RHEA:19993"/>
        <dbReference type="Rhea" id="RHEA-COMP:10698"/>
        <dbReference type="Rhea" id="RHEA-COMP:10700"/>
        <dbReference type="ChEBI" id="CHEBI:15377"/>
        <dbReference type="ChEBI" id="CHEBI:29950"/>
        <dbReference type="ChEBI" id="CHEBI:50058"/>
        <dbReference type="ChEBI" id="CHEBI:57844"/>
        <dbReference type="ChEBI" id="CHEBI:58772"/>
        <dbReference type="EC" id="1.8.4.11"/>
    </reaction>
</comment>
<evidence type="ECO:0000256" key="2">
    <source>
        <dbReference type="ARBA" id="ARBA00047806"/>
    </source>
</evidence>
<dbReference type="RefSeq" id="WP_011959578.1">
    <property type="nucleotide sequence ID" value="NZ_WFKQ01000001.1"/>
</dbReference>
<evidence type="ECO:0000313" key="7">
    <source>
        <dbReference type="Proteomes" id="UP000442109"/>
    </source>
</evidence>
<dbReference type="PANTHER" id="PTHR43774:SF1">
    <property type="entry name" value="PEPTIDE METHIONINE SULFOXIDE REDUCTASE MSRA 2"/>
    <property type="match status" value="1"/>
</dbReference>
<dbReference type="OrthoDB" id="4174719at2"/>
<proteinExistence type="inferred from homology"/>
<comment type="function">
    <text evidence="4">Has an important function as a repair enzyme for proteins that have been inactivated by oxidation. Catalyzes the reversible oxidation-reduction of methionine sulfoxide in proteins to methionine.</text>
</comment>
<dbReference type="SUPFAM" id="SSF55068">
    <property type="entry name" value="Peptide methionine sulfoxide reductase"/>
    <property type="match status" value="1"/>
</dbReference>
<comment type="similarity">
    <text evidence="4">Belongs to the MsrA Met sulfoxide reductase family.</text>
</comment>
<dbReference type="AlphaFoldDB" id="A0A844LXT7"/>
<feature type="domain" description="Peptide methionine sulphoxide reductase MsrA" evidence="5">
    <location>
        <begin position="3"/>
        <end position="155"/>
    </location>
</feature>
<evidence type="ECO:0000259" key="5">
    <source>
        <dbReference type="Pfam" id="PF01625"/>
    </source>
</evidence>
<organism evidence="6 7">
    <name type="scientific">Psychrobacter sanguinis</name>
    <dbReference type="NCBI Taxonomy" id="861445"/>
    <lineage>
        <taxon>Bacteria</taxon>
        <taxon>Pseudomonadati</taxon>
        <taxon>Pseudomonadota</taxon>
        <taxon>Gammaproteobacteria</taxon>
        <taxon>Moraxellales</taxon>
        <taxon>Moraxellaceae</taxon>
        <taxon>Psychrobacter</taxon>
    </lineage>
</organism>
<sequence length="175" mass="19846">MQTIILGGGCFWCTESVFQSVKGVQKVTSGYMGGEDANLANYKDVCSGTTGHIEVVRVDFDDTIVPLEVVLDIFFATHDPTTRDRQGNDIGSQYRSVVFYTDEETQKPTIDRTINKLRDMGLDIVTEVHPVHEFHVAEDYHQDYFNKNPTQGYCQAVIPPKLGKLRKEFKQYMAK</sequence>
<dbReference type="Gene3D" id="3.30.1060.10">
    <property type="entry name" value="Peptide methionine sulphoxide reductase MsrA"/>
    <property type="match status" value="1"/>
</dbReference>
<dbReference type="Proteomes" id="UP000442109">
    <property type="component" value="Unassembled WGS sequence"/>
</dbReference>
<dbReference type="InterPro" id="IPR036509">
    <property type="entry name" value="Met_Sox_Rdtase_MsrA_sf"/>
</dbReference>
<protein>
    <recommendedName>
        <fullName evidence="4">Peptide methionine sulfoxide reductase MsrA</fullName>
        <shortName evidence="4">Protein-methionine-S-oxide reductase</shortName>
        <ecNumber evidence="4">1.8.4.11</ecNumber>
    </recommendedName>
    <alternativeName>
        <fullName evidence="4">Peptide-methionine (S)-S-oxide reductase</fullName>
        <shortName evidence="4">Peptide Met(O) reductase</shortName>
    </alternativeName>
</protein>
<dbReference type="NCBIfam" id="TIGR00401">
    <property type="entry name" value="msrA"/>
    <property type="match status" value="1"/>
</dbReference>
<name>A0A844LXT7_9GAMM</name>
<keyword evidence="7" id="KW-1185">Reference proteome</keyword>
<dbReference type="EC" id="1.8.4.11" evidence="4"/>
<feature type="active site" evidence="4">
    <location>
        <position position="10"/>
    </location>
</feature>
<reference evidence="6 7" key="1">
    <citation type="journal article" date="2019" name="PLoS ONE">
        <title>Pup mortality in New Zealand sea lions (Phocarctos hookeri) at Enderby Island, Auckland Islands, 2013-18.</title>
        <authorList>
            <person name="Michael S.A."/>
            <person name="Hayman D.T.S."/>
            <person name="Gray R."/>
            <person name="Zhang J."/>
            <person name="Rogers L."/>
            <person name="Roe W.D."/>
        </authorList>
    </citation>
    <scope>NUCLEOTIDE SEQUENCE [LARGE SCALE GENOMIC DNA]</scope>
    <source>
        <strain evidence="6 7">SM868</strain>
    </source>
</reference>
<accession>A0A844LXT7</accession>
<evidence type="ECO:0000256" key="3">
    <source>
        <dbReference type="ARBA" id="ARBA00048782"/>
    </source>
</evidence>
<comment type="catalytic activity">
    <reaction evidence="2 4">
        <text>L-methionyl-[protein] + [thioredoxin]-disulfide + H2O = L-methionyl-(S)-S-oxide-[protein] + [thioredoxin]-dithiol</text>
        <dbReference type="Rhea" id="RHEA:14217"/>
        <dbReference type="Rhea" id="RHEA-COMP:10698"/>
        <dbReference type="Rhea" id="RHEA-COMP:10700"/>
        <dbReference type="Rhea" id="RHEA-COMP:12313"/>
        <dbReference type="Rhea" id="RHEA-COMP:12315"/>
        <dbReference type="ChEBI" id="CHEBI:15377"/>
        <dbReference type="ChEBI" id="CHEBI:16044"/>
        <dbReference type="ChEBI" id="CHEBI:29950"/>
        <dbReference type="ChEBI" id="CHEBI:44120"/>
        <dbReference type="ChEBI" id="CHEBI:50058"/>
        <dbReference type="EC" id="1.8.4.11"/>
    </reaction>
</comment>
<evidence type="ECO:0000313" key="6">
    <source>
        <dbReference type="EMBL" id="MUG31539.1"/>
    </source>
</evidence>
<keyword evidence="1 4" id="KW-0560">Oxidoreductase</keyword>
<evidence type="ECO:0000256" key="4">
    <source>
        <dbReference type="HAMAP-Rule" id="MF_01401"/>
    </source>
</evidence>